<dbReference type="PROSITE" id="PS50931">
    <property type="entry name" value="HTH_LYSR"/>
    <property type="match status" value="1"/>
</dbReference>
<evidence type="ECO:0000256" key="3">
    <source>
        <dbReference type="ARBA" id="ARBA00023125"/>
    </source>
</evidence>
<evidence type="ECO:0000313" key="7">
    <source>
        <dbReference type="Proteomes" id="UP001216595"/>
    </source>
</evidence>
<gene>
    <name evidence="6" type="ORF">PQU94_08000</name>
</gene>
<evidence type="ECO:0000313" key="6">
    <source>
        <dbReference type="EMBL" id="MDC7694222.1"/>
    </source>
</evidence>
<dbReference type="SUPFAM" id="SSF53850">
    <property type="entry name" value="Periplasmic binding protein-like II"/>
    <property type="match status" value="1"/>
</dbReference>
<dbReference type="InterPro" id="IPR000847">
    <property type="entry name" value="LysR_HTH_N"/>
</dbReference>
<feature type="domain" description="HTH lysR-type" evidence="5">
    <location>
        <begin position="5"/>
        <end position="62"/>
    </location>
</feature>
<dbReference type="Pfam" id="PF00126">
    <property type="entry name" value="HTH_1"/>
    <property type="match status" value="1"/>
</dbReference>
<evidence type="ECO:0000259" key="5">
    <source>
        <dbReference type="PROSITE" id="PS50931"/>
    </source>
</evidence>
<dbReference type="InterPro" id="IPR036388">
    <property type="entry name" value="WH-like_DNA-bd_sf"/>
</dbReference>
<proteinExistence type="inferred from homology"/>
<comment type="caution">
    <text evidence="6">The sequence shown here is derived from an EMBL/GenBank/DDBJ whole genome shotgun (WGS) entry which is preliminary data.</text>
</comment>
<dbReference type="CDD" id="cd08422">
    <property type="entry name" value="PBP2_CrgA_like"/>
    <property type="match status" value="1"/>
</dbReference>
<sequence>MRKPPPYRDLALLIGIMQTGSLSAAGRQLGVPAATVSRRLASLEQQLGVELLRRSTRSCSLTIEAIDLLESLVEPFEEIATAVDGLSNHAGKLRGTVRVTCPVMAGRDRIGPTVTAFAADHPGLKVELMLSNRSVDVIGEGFDIAFRLGPIETDSRLVVRKLWDVPYMLAVHDDLLVRYPLLGTLQTPDDLGKVPCVVTPPMDRWRFQSESGRRRSVTPVPAFSVNDTELAIEAVRRGMGVGFLPTSLAERLGPSVKAAHVKGWRPVERAMLALFPPGAGRSPKVRALLNAFADLKLDER</sequence>
<dbReference type="InterPro" id="IPR058163">
    <property type="entry name" value="LysR-type_TF_proteobact-type"/>
</dbReference>
<keyword evidence="4" id="KW-0804">Transcription</keyword>
<accession>A0ABT5IDG0</accession>
<dbReference type="Gene3D" id="3.40.190.290">
    <property type="match status" value="1"/>
</dbReference>
<dbReference type="RefSeq" id="WP_272740940.1">
    <property type="nucleotide sequence ID" value="NZ_JAQQKW010000004.1"/>
</dbReference>
<dbReference type="InterPro" id="IPR005119">
    <property type="entry name" value="LysR_subst-bd"/>
</dbReference>
<dbReference type="PANTHER" id="PTHR30537">
    <property type="entry name" value="HTH-TYPE TRANSCRIPTIONAL REGULATOR"/>
    <property type="match status" value="1"/>
</dbReference>
<dbReference type="Pfam" id="PF03466">
    <property type="entry name" value="LysR_substrate"/>
    <property type="match status" value="1"/>
</dbReference>
<dbReference type="EMBL" id="JAQQKW010000004">
    <property type="protein sequence ID" value="MDC7694222.1"/>
    <property type="molecule type" value="Genomic_DNA"/>
</dbReference>
<evidence type="ECO:0000256" key="2">
    <source>
        <dbReference type="ARBA" id="ARBA00023015"/>
    </source>
</evidence>
<reference evidence="6 7" key="1">
    <citation type="submission" date="2023-01" db="EMBL/GenBank/DDBJ databases">
        <title>Novel species of the genus Asticcacaulis isolated from rivers.</title>
        <authorList>
            <person name="Lu H."/>
        </authorList>
    </citation>
    <scope>NUCLEOTIDE SEQUENCE [LARGE SCALE GENOMIC DNA]</scope>
    <source>
        <strain evidence="6 7">DXS10W</strain>
    </source>
</reference>
<keyword evidence="7" id="KW-1185">Reference proteome</keyword>
<dbReference type="Gene3D" id="1.10.10.10">
    <property type="entry name" value="Winged helix-like DNA-binding domain superfamily/Winged helix DNA-binding domain"/>
    <property type="match status" value="1"/>
</dbReference>
<evidence type="ECO:0000256" key="1">
    <source>
        <dbReference type="ARBA" id="ARBA00009437"/>
    </source>
</evidence>
<name>A0ABT5IDG0_9CAUL</name>
<evidence type="ECO:0000256" key="4">
    <source>
        <dbReference type="ARBA" id="ARBA00023163"/>
    </source>
</evidence>
<dbReference type="Proteomes" id="UP001216595">
    <property type="component" value="Unassembled WGS sequence"/>
</dbReference>
<dbReference type="SUPFAM" id="SSF46785">
    <property type="entry name" value="Winged helix' DNA-binding domain"/>
    <property type="match status" value="1"/>
</dbReference>
<dbReference type="InterPro" id="IPR036390">
    <property type="entry name" value="WH_DNA-bd_sf"/>
</dbReference>
<keyword evidence="3" id="KW-0238">DNA-binding</keyword>
<protein>
    <submittedName>
        <fullName evidence="6">LysR family transcriptional regulator</fullName>
    </submittedName>
</protein>
<organism evidence="6 7">
    <name type="scientific">Asticcacaulis currens</name>
    <dbReference type="NCBI Taxonomy" id="2984210"/>
    <lineage>
        <taxon>Bacteria</taxon>
        <taxon>Pseudomonadati</taxon>
        <taxon>Pseudomonadota</taxon>
        <taxon>Alphaproteobacteria</taxon>
        <taxon>Caulobacterales</taxon>
        <taxon>Caulobacteraceae</taxon>
        <taxon>Asticcacaulis</taxon>
    </lineage>
</organism>
<keyword evidence="2" id="KW-0805">Transcription regulation</keyword>
<dbReference type="PANTHER" id="PTHR30537:SF5">
    <property type="entry name" value="HTH-TYPE TRANSCRIPTIONAL ACTIVATOR TTDR-RELATED"/>
    <property type="match status" value="1"/>
</dbReference>
<comment type="similarity">
    <text evidence="1">Belongs to the LysR transcriptional regulatory family.</text>
</comment>